<evidence type="ECO:0000313" key="4">
    <source>
        <dbReference type="EMBL" id="NEW57863.1"/>
    </source>
</evidence>
<proteinExistence type="inferred from homology"/>
<accession>A0A6P1DAX0</accession>
<dbReference type="Pfam" id="PF03795">
    <property type="entry name" value="YCII"/>
    <property type="match status" value="2"/>
</dbReference>
<feature type="domain" description="YCII-related" evidence="2">
    <location>
        <begin position="164"/>
        <end position="234"/>
    </location>
</feature>
<dbReference type="Proteomes" id="UP000470876">
    <property type="component" value="Unassembled WGS sequence"/>
</dbReference>
<keyword evidence="6" id="KW-1185">Reference proteome</keyword>
<dbReference type="Proteomes" id="UP000468928">
    <property type="component" value="Unassembled WGS sequence"/>
</dbReference>
<dbReference type="PANTHER" id="PTHR35174:SF3">
    <property type="entry name" value="BLL7171 PROTEIN"/>
    <property type="match status" value="1"/>
</dbReference>
<gene>
    <name evidence="3" type="ORF">GV789_18200</name>
    <name evidence="4" type="ORF">GV794_19695</name>
</gene>
<dbReference type="AlphaFoldDB" id="A0A6P1DAX0"/>
<dbReference type="InterPro" id="IPR005545">
    <property type="entry name" value="YCII"/>
</dbReference>
<evidence type="ECO:0000313" key="6">
    <source>
        <dbReference type="Proteomes" id="UP000470876"/>
    </source>
</evidence>
<dbReference type="EMBL" id="JAAGUZ010000049">
    <property type="protein sequence ID" value="NEW46364.1"/>
    <property type="molecule type" value="Genomic_DNA"/>
</dbReference>
<comment type="similarity">
    <text evidence="1">Belongs to the YciI family.</text>
</comment>
<dbReference type="RefSeq" id="WP_163829695.1">
    <property type="nucleotide sequence ID" value="NZ_JAAGUX010000039.1"/>
</dbReference>
<dbReference type="Gene3D" id="3.30.70.1060">
    <property type="entry name" value="Dimeric alpha+beta barrel"/>
    <property type="match status" value="2"/>
</dbReference>
<dbReference type="InterPro" id="IPR011008">
    <property type="entry name" value="Dimeric_a/b-barrel"/>
</dbReference>
<evidence type="ECO:0000256" key="1">
    <source>
        <dbReference type="ARBA" id="ARBA00007689"/>
    </source>
</evidence>
<evidence type="ECO:0000313" key="3">
    <source>
        <dbReference type="EMBL" id="NEW46364.1"/>
    </source>
</evidence>
<dbReference type="PANTHER" id="PTHR35174">
    <property type="entry name" value="BLL7171 PROTEIN-RELATED"/>
    <property type="match status" value="1"/>
</dbReference>
<feature type="domain" description="YCII-related" evidence="2">
    <location>
        <begin position="46"/>
        <end position="114"/>
    </location>
</feature>
<dbReference type="SUPFAM" id="SSF54909">
    <property type="entry name" value="Dimeric alpha+beta barrel"/>
    <property type="match status" value="2"/>
</dbReference>
<name>A0A6P1DAX0_9NOCA</name>
<protein>
    <submittedName>
        <fullName evidence="3">Transcription initiation protein</fullName>
    </submittedName>
</protein>
<sequence length="237" mass="25342">MHYLALLVGRDDDPEALPGSPEFDAEVERYAEFDQRVATAIAGGAALYPSSTAVHLTRDGDTTLVTDGPFAEGAEVVGGFYVFDVADLDEAIQLARQLPAVESGAIELRPLVQWMPHGTPAADWWMALLWDRADAVIEPDTPEWEAMATEHQRFAEHAGAAIRGGGALRPPSTATTLRGRDGELLITDGPFGETAEVVDGLYLFSASDRAAAAEIAALIPMGDKGRTELRQVVDLGE</sequence>
<organism evidence="3 5">
    <name type="scientific">Nocardia cyriacigeorgica</name>
    <dbReference type="NCBI Taxonomy" id="135487"/>
    <lineage>
        <taxon>Bacteria</taxon>
        <taxon>Bacillati</taxon>
        <taxon>Actinomycetota</taxon>
        <taxon>Actinomycetes</taxon>
        <taxon>Mycobacteriales</taxon>
        <taxon>Nocardiaceae</taxon>
        <taxon>Nocardia</taxon>
    </lineage>
</organism>
<evidence type="ECO:0000313" key="5">
    <source>
        <dbReference type="Proteomes" id="UP000468928"/>
    </source>
</evidence>
<evidence type="ECO:0000259" key="2">
    <source>
        <dbReference type="Pfam" id="PF03795"/>
    </source>
</evidence>
<reference evidence="5 6" key="1">
    <citation type="submission" date="2020-01" db="EMBL/GenBank/DDBJ databases">
        <title>Genetics and antimicrobial susceptibilities of Nocardia species isolated from the soil; a comparison with species isolated from humans.</title>
        <authorList>
            <person name="Carrasco G."/>
            <person name="Monzon S."/>
            <person name="Sansegundo M."/>
            <person name="Garcia E."/>
            <person name="Garrido N."/>
            <person name="Medina M.J."/>
            <person name="Villalon P."/>
            <person name="Ramirez-Arocha A.C."/>
            <person name="Jimenez P."/>
            <person name="Cuesta I."/>
            <person name="Valdezate S."/>
        </authorList>
    </citation>
    <scope>NUCLEOTIDE SEQUENCE [LARGE SCALE GENOMIC DNA]</scope>
    <source>
        <strain evidence="3 5">CNM20110639</strain>
        <strain evidence="4 6">CNM20110649</strain>
    </source>
</reference>
<comment type="caution">
    <text evidence="3">The sequence shown here is derived from an EMBL/GenBank/DDBJ whole genome shotgun (WGS) entry which is preliminary data.</text>
</comment>
<dbReference type="EMBL" id="JAAGUX010000039">
    <property type="protein sequence ID" value="NEW57863.1"/>
    <property type="molecule type" value="Genomic_DNA"/>
</dbReference>